<dbReference type="EMBL" id="JWLZ01000124">
    <property type="protein sequence ID" value="KHT64139.1"/>
    <property type="molecule type" value="Genomic_DNA"/>
</dbReference>
<dbReference type="AlphaFoldDB" id="A0A0B9G6B3"/>
<dbReference type="RefSeq" id="WP_039460692.1">
    <property type="nucleotide sequence ID" value="NZ_JWLZ01000124.1"/>
</dbReference>
<name>A0A0B9G6B3_9GAMM</name>
<gene>
    <name evidence="1" type="ORF">RJ45_08615</name>
</gene>
<protein>
    <submittedName>
        <fullName evidence="1">Uncharacterized protein</fullName>
    </submittedName>
</protein>
<sequence length="60" mass="6546">MNIGIATLLGYAIKEIIAPVVLDNIREGNQEKVETNEIKSALSESEDTLKIISSIVDVFV</sequence>
<proteinExistence type="predicted"/>
<accession>A0A0B9G6B3</accession>
<dbReference type="Proteomes" id="UP000031278">
    <property type="component" value="Unassembled WGS sequence"/>
</dbReference>
<evidence type="ECO:0000313" key="2">
    <source>
        <dbReference type="Proteomes" id="UP000031278"/>
    </source>
</evidence>
<reference evidence="1 2" key="1">
    <citation type="submission" date="2014-12" db="EMBL/GenBank/DDBJ databases">
        <title>Genome sequencing of Photobacterium gaetbulicola AD005a.</title>
        <authorList>
            <person name="Adrian T.G.S."/>
            <person name="Chan K.G."/>
        </authorList>
    </citation>
    <scope>NUCLEOTIDE SEQUENCE [LARGE SCALE GENOMIC DNA]</scope>
    <source>
        <strain evidence="1 2">AD005a</strain>
    </source>
</reference>
<evidence type="ECO:0000313" key="1">
    <source>
        <dbReference type="EMBL" id="KHT64139.1"/>
    </source>
</evidence>
<organism evidence="1 2">
    <name type="scientific">Photobacterium gaetbulicola</name>
    <dbReference type="NCBI Taxonomy" id="1295392"/>
    <lineage>
        <taxon>Bacteria</taxon>
        <taxon>Pseudomonadati</taxon>
        <taxon>Pseudomonadota</taxon>
        <taxon>Gammaproteobacteria</taxon>
        <taxon>Vibrionales</taxon>
        <taxon>Vibrionaceae</taxon>
        <taxon>Photobacterium</taxon>
    </lineage>
</organism>
<comment type="caution">
    <text evidence="1">The sequence shown here is derived from an EMBL/GenBank/DDBJ whole genome shotgun (WGS) entry which is preliminary data.</text>
</comment>